<keyword evidence="6 8" id="KW-0443">Lipid metabolism</keyword>
<dbReference type="InterPro" id="IPR002582">
    <property type="entry name" value="ACPS"/>
</dbReference>
<dbReference type="NCBIfam" id="TIGR00556">
    <property type="entry name" value="pantethn_trn"/>
    <property type="match status" value="1"/>
</dbReference>
<evidence type="ECO:0000256" key="8">
    <source>
        <dbReference type="HAMAP-Rule" id="MF_00101"/>
    </source>
</evidence>
<feature type="binding site" evidence="8">
    <location>
        <position position="57"/>
    </location>
    <ligand>
        <name>Mg(2+)</name>
        <dbReference type="ChEBI" id="CHEBI:18420"/>
    </ligand>
</feature>
<keyword evidence="8" id="KW-0963">Cytoplasm</keyword>
<dbReference type="EC" id="2.7.8.7" evidence="8"/>
<organism evidence="10 11">
    <name type="scientific">Igneacidithiobacillus copahuensis</name>
    <dbReference type="NCBI Taxonomy" id="2724909"/>
    <lineage>
        <taxon>Bacteria</taxon>
        <taxon>Pseudomonadati</taxon>
        <taxon>Pseudomonadota</taxon>
        <taxon>Acidithiobacillia</taxon>
        <taxon>Acidithiobacillales</taxon>
        <taxon>Acidithiobacillaceae</taxon>
        <taxon>Igneacidithiobacillus</taxon>
    </lineage>
</organism>
<evidence type="ECO:0000256" key="4">
    <source>
        <dbReference type="ARBA" id="ARBA00022832"/>
    </source>
</evidence>
<evidence type="ECO:0000313" key="11">
    <source>
        <dbReference type="Proteomes" id="UP001197378"/>
    </source>
</evidence>
<keyword evidence="2 8" id="KW-0808">Transferase</keyword>
<dbReference type="InterPro" id="IPR008278">
    <property type="entry name" value="4-PPantetheinyl_Trfase_dom"/>
</dbReference>
<keyword evidence="11" id="KW-1185">Reference proteome</keyword>
<dbReference type="InterPro" id="IPR004568">
    <property type="entry name" value="Ppantetheine-prot_Trfase_dom"/>
</dbReference>
<evidence type="ECO:0000256" key="5">
    <source>
        <dbReference type="ARBA" id="ARBA00022842"/>
    </source>
</evidence>
<evidence type="ECO:0000256" key="7">
    <source>
        <dbReference type="ARBA" id="ARBA00023160"/>
    </source>
</evidence>
<keyword evidence="3 8" id="KW-0479">Metal-binding</keyword>
<evidence type="ECO:0000313" key="10">
    <source>
        <dbReference type="EMBL" id="MBU2789146.1"/>
    </source>
</evidence>
<dbReference type="NCBIfam" id="TIGR00516">
    <property type="entry name" value="acpS"/>
    <property type="match status" value="1"/>
</dbReference>
<comment type="function">
    <text evidence="8">Transfers the 4'-phosphopantetheine moiety from coenzyme A to a Ser of acyl-carrier-protein.</text>
</comment>
<dbReference type="Proteomes" id="UP001197378">
    <property type="component" value="Unassembled WGS sequence"/>
</dbReference>
<dbReference type="Gene3D" id="3.90.470.20">
    <property type="entry name" value="4'-phosphopantetheinyl transferase domain"/>
    <property type="match status" value="1"/>
</dbReference>
<sequence length="138" mass="15169">MIVGLGTDLVSVERMASLLDRWGDRLLSRVLGEQEYAELPAGQGIAAFLARRFAAKEATVKALGTGFRNGICLEDIQVRHDPLGRPTLSLRGAAQRQLLHCARQPRLWLSLTDEHRYAMATVVIEELAPEVMGTEVCG</sequence>
<dbReference type="GO" id="GO:0005737">
    <property type="term" value="C:cytoplasm"/>
    <property type="evidence" value="ECO:0007669"/>
    <property type="project" value="UniProtKB-SubCell"/>
</dbReference>
<proteinExistence type="inferred from homology"/>
<dbReference type="AlphaFoldDB" id="A0AAE2YSA3"/>
<comment type="catalytic activity">
    <reaction evidence="8">
        <text>apo-[ACP] + CoA = holo-[ACP] + adenosine 3',5'-bisphosphate + H(+)</text>
        <dbReference type="Rhea" id="RHEA:12068"/>
        <dbReference type="Rhea" id="RHEA-COMP:9685"/>
        <dbReference type="Rhea" id="RHEA-COMP:9690"/>
        <dbReference type="ChEBI" id="CHEBI:15378"/>
        <dbReference type="ChEBI" id="CHEBI:29999"/>
        <dbReference type="ChEBI" id="CHEBI:57287"/>
        <dbReference type="ChEBI" id="CHEBI:58343"/>
        <dbReference type="ChEBI" id="CHEBI:64479"/>
        <dbReference type="EC" id="2.7.8.7"/>
    </reaction>
</comment>
<dbReference type="RefSeq" id="WP_215871452.1">
    <property type="nucleotide sequence ID" value="NZ_JAAXYO010000182.1"/>
</dbReference>
<feature type="domain" description="4'-phosphopantetheinyl transferase" evidence="9">
    <location>
        <begin position="4"/>
        <end position="120"/>
    </location>
</feature>
<protein>
    <recommendedName>
        <fullName evidence="8">Holo-[acyl-carrier-protein] synthase</fullName>
        <shortName evidence="8">Holo-ACP synthase</shortName>
        <ecNumber evidence="8">2.7.8.7</ecNumber>
    </recommendedName>
    <alternativeName>
        <fullName evidence="8">4'-phosphopantetheinyl transferase AcpS</fullName>
    </alternativeName>
</protein>
<comment type="caution">
    <text evidence="10">The sequence shown here is derived from an EMBL/GenBank/DDBJ whole genome shotgun (WGS) entry which is preliminary data.</text>
</comment>
<feature type="binding site" evidence="8">
    <location>
        <position position="8"/>
    </location>
    <ligand>
        <name>Mg(2+)</name>
        <dbReference type="ChEBI" id="CHEBI:18420"/>
    </ligand>
</feature>
<dbReference type="Pfam" id="PF01648">
    <property type="entry name" value="ACPS"/>
    <property type="match status" value="1"/>
</dbReference>
<accession>A0AAE2YSA3</accession>
<gene>
    <name evidence="8" type="primary">acpS</name>
    <name evidence="10" type="ORF">HFQ13_13180</name>
</gene>
<evidence type="ECO:0000256" key="2">
    <source>
        <dbReference type="ARBA" id="ARBA00022679"/>
    </source>
</evidence>
<comment type="subcellular location">
    <subcellularLocation>
        <location evidence="8">Cytoplasm</location>
    </subcellularLocation>
</comment>
<keyword evidence="4 8" id="KW-0276">Fatty acid metabolism</keyword>
<dbReference type="EMBL" id="JAAXYO010000182">
    <property type="protein sequence ID" value="MBU2789146.1"/>
    <property type="molecule type" value="Genomic_DNA"/>
</dbReference>
<dbReference type="InterPro" id="IPR037143">
    <property type="entry name" value="4-PPantetheinyl_Trfase_dom_sf"/>
</dbReference>
<evidence type="ECO:0000256" key="1">
    <source>
        <dbReference type="ARBA" id="ARBA00022516"/>
    </source>
</evidence>
<comment type="cofactor">
    <cofactor evidence="8">
        <name>Mg(2+)</name>
        <dbReference type="ChEBI" id="CHEBI:18420"/>
    </cofactor>
</comment>
<dbReference type="GO" id="GO:0008897">
    <property type="term" value="F:holo-[acyl-carrier-protein] synthase activity"/>
    <property type="evidence" value="ECO:0007669"/>
    <property type="project" value="UniProtKB-UniRule"/>
</dbReference>
<dbReference type="SUPFAM" id="SSF56214">
    <property type="entry name" value="4'-phosphopantetheinyl transferase"/>
    <property type="match status" value="1"/>
</dbReference>
<evidence type="ECO:0000256" key="6">
    <source>
        <dbReference type="ARBA" id="ARBA00023098"/>
    </source>
</evidence>
<keyword evidence="5 8" id="KW-0460">Magnesium</keyword>
<dbReference type="GO" id="GO:0000287">
    <property type="term" value="F:magnesium ion binding"/>
    <property type="evidence" value="ECO:0007669"/>
    <property type="project" value="UniProtKB-UniRule"/>
</dbReference>
<keyword evidence="7 8" id="KW-0275">Fatty acid biosynthesis</keyword>
<name>A0AAE2YSA3_9PROT</name>
<dbReference type="GO" id="GO:0006633">
    <property type="term" value="P:fatty acid biosynthetic process"/>
    <property type="evidence" value="ECO:0007669"/>
    <property type="project" value="UniProtKB-UniRule"/>
</dbReference>
<dbReference type="HAMAP" id="MF_00101">
    <property type="entry name" value="AcpS"/>
    <property type="match status" value="1"/>
</dbReference>
<keyword evidence="1 8" id="KW-0444">Lipid biosynthesis</keyword>
<evidence type="ECO:0000259" key="9">
    <source>
        <dbReference type="Pfam" id="PF01648"/>
    </source>
</evidence>
<evidence type="ECO:0000256" key="3">
    <source>
        <dbReference type="ARBA" id="ARBA00022723"/>
    </source>
</evidence>
<reference evidence="10" key="1">
    <citation type="journal article" date="2021" name="ISME J.">
        <title>Genomic evolution of the class Acidithiobacillia: deep-branching Proteobacteria living in extreme acidic conditions.</title>
        <authorList>
            <person name="Moya-Beltran A."/>
            <person name="Beard S."/>
            <person name="Rojas-Villalobos C."/>
            <person name="Issotta F."/>
            <person name="Gallardo Y."/>
            <person name="Ulloa R."/>
            <person name="Giaveno A."/>
            <person name="Degli Esposti M."/>
            <person name="Johnson D.B."/>
            <person name="Quatrini R."/>
        </authorList>
    </citation>
    <scope>NUCLEOTIDE SEQUENCE</scope>
    <source>
        <strain evidence="10">VAN18-1</strain>
    </source>
</reference>
<comment type="similarity">
    <text evidence="8">Belongs to the P-Pant transferase superfamily. AcpS family.</text>
</comment>